<keyword evidence="10" id="KW-0735">Signal-anchor</keyword>
<organism evidence="13 14">
    <name type="scientific">Gallaecimonas pentaromativorans</name>
    <dbReference type="NCBI Taxonomy" id="584787"/>
    <lineage>
        <taxon>Bacteria</taxon>
        <taxon>Pseudomonadati</taxon>
        <taxon>Pseudomonadota</taxon>
        <taxon>Gammaproteobacteria</taxon>
        <taxon>Enterobacterales</taxon>
        <taxon>Gallaecimonadaceae</taxon>
        <taxon>Gallaecimonas</taxon>
    </lineage>
</organism>
<feature type="domain" description="TonB C-terminal" evidence="12">
    <location>
        <begin position="113"/>
        <end position="207"/>
    </location>
</feature>
<dbReference type="STRING" id="584787.GCA_001247655_03542"/>
<feature type="region of interest" description="Disordered" evidence="11">
    <location>
        <begin position="43"/>
        <end position="73"/>
    </location>
</feature>
<evidence type="ECO:0000256" key="1">
    <source>
        <dbReference type="ARBA" id="ARBA00004383"/>
    </source>
</evidence>
<dbReference type="PROSITE" id="PS52015">
    <property type="entry name" value="TONB_CTD"/>
    <property type="match status" value="1"/>
</dbReference>
<evidence type="ECO:0000256" key="7">
    <source>
        <dbReference type="ARBA" id="ARBA00022927"/>
    </source>
</evidence>
<dbReference type="PANTHER" id="PTHR33446">
    <property type="entry name" value="PROTEIN TONB-RELATED"/>
    <property type="match status" value="1"/>
</dbReference>
<reference evidence="13 14" key="1">
    <citation type="submission" date="2018-11" db="EMBL/GenBank/DDBJ databases">
        <title>Genomic Encyclopedia of Type Strains, Phase IV (KMG-IV): sequencing the most valuable type-strain genomes for metagenomic binning, comparative biology and taxonomic classification.</title>
        <authorList>
            <person name="Goeker M."/>
        </authorList>
    </citation>
    <scope>NUCLEOTIDE SEQUENCE [LARGE SCALE GENOMIC DNA]</scope>
    <source>
        <strain evidence="13 14">DSM 21945</strain>
    </source>
</reference>
<comment type="similarity">
    <text evidence="2 10">Belongs to the TonB family.</text>
</comment>
<sequence>MTRYLSATVLAVLATLACLYFMTRLINQPKAPPAAPPLARVEPAAAVPPPKPPKQPEETKPQPRTAMTMPGVESLAPTAPTAVTAVMKGQPSAINPTVGPMTLKMEQPPFTAGNDGVATPLVRMDPRYPADAARDGKEGWVKLRFTINTAGLVDDIQVIDASPKRIFNRAAIDALRKWRYQPQMRDGKPEDLHNQEVVLDFKLNQPA</sequence>
<dbReference type="GO" id="GO:0015031">
    <property type="term" value="P:protein transport"/>
    <property type="evidence" value="ECO:0007669"/>
    <property type="project" value="UniProtKB-UniRule"/>
</dbReference>
<dbReference type="AlphaFoldDB" id="A0A3N1NSY5"/>
<dbReference type="PRINTS" id="PR01374">
    <property type="entry name" value="TONBPROTEIN"/>
</dbReference>
<dbReference type="Proteomes" id="UP000268033">
    <property type="component" value="Unassembled WGS sequence"/>
</dbReference>
<evidence type="ECO:0000256" key="6">
    <source>
        <dbReference type="ARBA" id="ARBA00022692"/>
    </source>
</evidence>
<proteinExistence type="inferred from homology"/>
<evidence type="ECO:0000313" key="13">
    <source>
        <dbReference type="EMBL" id="ROQ18298.1"/>
    </source>
</evidence>
<dbReference type="FunFam" id="3.30.1150.10:FF:000006">
    <property type="entry name" value="Protein TonB"/>
    <property type="match status" value="1"/>
</dbReference>
<comment type="caution">
    <text evidence="13">The sequence shown here is derived from an EMBL/GenBank/DDBJ whole genome shotgun (WGS) entry which is preliminary data.</text>
</comment>
<dbReference type="RefSeq" id="WP_244946621.1">
    <property type="nucleotide sequence ID" value="NZ_JBLXAC010000002.1"/>
</dbReference>
<dbReference type="PANTHER" id="PTHR33446:SF14">
    <property type="entry name" value="PROTEIN TONB"/>
    <property type="match status" value="1"/>
</dbReference>
<dbReference type="GO" id="GO:0005886">
    <property type="term" value="C:plasma membrane"/>
    <property type="evidence" value="ECO:0007669"/>
    <property type="project" value="UniProtKB-SubCell"/>
</dbReference>
<dbReference type="Gene3D" id="3.30.1150.10">
    <property type="match status" value="1"/>
</dbReference>
<keyword evidence="6" id="KW-0812">Transmembrane</keyword>
<evidence type="ECO:0000256" key="8">
    <source>
        <dbReference type="ARBA" id="ARBA00022989"/>
    </source>
</evidence>
<keyword evidence="8" id="KW-1133">Transmembrane helix</keyword>
<dbReference type="InterPro" id="IPR003538">
    <property type="entry name" value="TonB"/>
</dbReference>
<dbReference type="GO" id="GO:0030288">
    <property type="term" value="C:outer membrane-bounded periplasmic space"/>
    <property type="evidence" value="ECO:0007669"/>
    <property type="project" value="InterPro"/>
</dbReference>
<evidence type="ECO:0000256" key="9">
    <source>
        <dbReference type="ARBA" id="ARBA00023136"/>
    </source>
</evidence>
<evidence type="ECO:0000256" key="3">
    <source>
        <dbReference type="ARBA" id="ARBA00022448"/>
    </source>
</evidence>
<dbReference type="InterPro" id="IPR006260">
    <property type="entry name" value="TonB/TolA_C"/>
</dbReference>
<evidence type="ECO:0000256" key="10">
    <source>
        <dbReference type="RuleBase" id="RU362123"/>
    </source>
</evidence>
<dbReference type="EMBL" id="RJUL01000018">
    <property type="protein sequence ID" value="ROQ18298.1"/>
    <property type="molecule type" value="Genomic_DNA"/>
</dbReference>
<keyword evidence="14" id="KW-1185">Reference proteome</keyword>
<dbReference type="GO" id="GO:0015891">
    <property type="term" value="P:siderophore transport"/>
    <property type="evidence" value="ECO:0007669"/>
    <property type="project" value="InterPro"/>
</dbReference>
<gene>
    <name evidence="13" type="ORF">EDC28_1189</name>
</gene>
<comment type="function">
    <text evidence="10">Interacts with outer membrane receptor proteins that carry out high-affinity binding and energy dependent uptake into the periplasmic space of specific substrates. It could act to transduce energy from the cytoplasmic membrane to specific energy-requiring processes in the outer membrane, resulting in the release into the periplasm of ligands bound by these outer membrane proteins.</text>
</comment>
<dbReference type="SUPFAM" id="SSF74653">
    <property type="entry name" value="TolA/TonB C-terminal domain"/>
    <property type="match status" value="1"/>
</dbReference>
<dbReference type="NCBIfam" id="TIGR01352">
    <property type="entry name" value="tonB_Cterm"/>
    <property type="match status" value="1"/>
</dbReference>
<evidence type="ECO:0000256" key="4">
    <source>
        <dbReference type="ARBA" id="ARBA00022475"/>
    </source>
</evidence>
<keyword evidence="5 10" id="KW-0997">Cell inner membrane</keyword>
<dbReference type="PROSITE" id="PS51257">
    <property type="entry name" value="PROKAR_LIPOPROTEIN"/>
    <property type="match status" value="1"/>
</dbReference>
<dbReference type="GO" id="GO:0055085">
    <property type="term" value="P:transmembrane transport"/>
    <property type="evidence" value="ECO:0007669"/>
    <property type="project" value="InterPro"/>
</dbReference>
<evidence type="ECO:0000256" key="2">
    <source>
        <dbReference type="ARBA" id="ARBA00006555"/>
    </source>
</evidence>
<keyword evidence="7 10" id="KW-0653">Protein transport</keyword>
<comment type="subcellular location">
    <subcellularLocation>
        <location evidence="1 10">Cell inner membrane</location>
        <topology evidence="1 10">Single-pass membrane protein</topology>
        <orientation evidence="1 10">Periplasmic side</orientation>
    </subcellularLocation>
</comment>
<keyword evidence="3 10" id="KW-0813">Transport</keyword>
<evidence type="ECO:0000313" key="14">
    <source>
        <dbReference type="Proteomes" id="UP000268033"/>
    </source>
</evidence>
<protein>
    <recommendedName>
        <fullName evidence="10">Protein TonB</fullName>
    </recommendedName>
</protein>
<evidence type="ECO:0000259" key="12">
    <source>
        <dbReference type="PROSITE" id="PS52015"/>
    </source>
</evidence>
<dbReference type="InterPro" id="IPR051045">
    <property type="entry name" value="TonB-dependent_transducer"/>
</dbReference>
<keyword evidence="9" id="KW-0472">Membrane</keyword>
<evidence type="ECO:0000256" key="5">
    <source>
        <dbReference type="ARBA" id="ARBA00022519"/>
    </source>
</evidence>
<dbReference type="Pfam" id="PF03544">
    <property type="entry name" value="TonB_C"/>
    <property type="match status" value="1"/>
</dbReference>
<dbReference type="GO" id="GO:0031992">
    <property type="term" value="F:energy transducer activity"/>
    <property type="evidence" value="ECO:0007669"/>
    <property type="project" value="InterPro"/>
</dbReference>
<dbReference type="InterPro" id="IPR037682">
    <property type="entry name" value="TonB_C"/>
</dbReference>
<keyword evidence="4 10" id="KW-1003">Cell membrane</keyword>
<accession>A0A3N1NSY5</accession>
<name>A0A3N1NSY5_9GAMM</name>
<evidence type="ECO:0000256" key="11">
    <source>
        <dbReference type="SAM" id="MobiDB-lite"/>
    </source>
</evidence>